<name>A0A2S5ADC4_9FLAO</name>
<gene>
    <name evidence="1" type="ORF">C3L50_03320</name>
</gene>
<comment type="caution">
    <text evidence="1">The sequence shown here is derived from an EMBL/GenBank/DDBJ whole genome shotgun (WGS) entry which is preliminary data.</text>
</comment>
<dbReference type="OrthoDB" id="1365454at2"/>
<reference evidence="1 2" key="1">
    <citation type="submission" date="2018-01" db="EMBL/GenBank/DDBJ databases">
        <authorList>
            <person name="Gaut B.S."/>
            <person name="Morton B.R."/>
            <person name="Clegg M.T."/>
            <person name="Duvall M.R."/>
        </authorList>
    </citation>
    <scope>NUCLEOTIDE SEQUENCE [LARGE SCALE GENOMIC DNA]</scope>
    <source>
        <strain evidence="1 2">HR-AY</strain>
    </source>
</reference>
<keyword evidence="2" id="KW-1185">Reference proteome</keyword>
<dbReference type="AlphaFoldDB" id="A0A2S5ADC4"/>
<dbReference type="Proteomes" id="UP000237310">
    <property type="component" value="Unassembled WGS sequence"/>
</dbReference>
<evidence type="ECO:0000313" key="1">
    <source>
        <dbReference type="EMBL" id="POY40545.1"/>
    </source>
</evidence>
<protein>
    <submittedName>
        <fullName evidence="1">Uncharacterized protein</fullName>
    </submittedName>
</protein>
<evidence type="ECO:0000313" key="2">
    <source>
        <dbReference type="Proteomes" id="UP000237310"/>
    </source>
</evidence>
<accession>A0A2S5ADC4</accession>
<dbReference type="RefSeq" id="WP_103804732.1">
    <property type="nucleotide sequence ID" value="NZ_PQVG01000002.1"/>
</dbReference>
<sequence>MEKDFHFFKFEEGEIMMNPYEVYPLDGYEEPENFPNCCNWHKSIVDLSIEFYDKFPNCCEKHKKFAKNFNIDKTRYENIKIDIVRKMCYTMHFLEVKINNDNWYEDTIHWFEYIERSFGQPEVGLSPYLQNLSTSIENSKKIPDDKKAILNKYFEDLHKPPVKANDTDFNILFETYFTWLKLFPFELSIFKNLKAHFEKQLPFVKGKSDYNPYTGLTAFKTVSQTELIQNLINTTNSILSKVDTSVMVEKNFNDQANIHNLEILNKLHRTKQETLLKEFSKFETKYIKTIKRWLQNEKEYFSNVVPIINQKVLPQTIKVVTIKAFKLKGVQATIKDKAIDLHNSLVTKQYLNEECKKDFIKLFTGVQTENKISWLGQKGELKSFVDFLLSLGKIENCQSNKWTITAANFKFLNDDFNANTIKDTKKAKNDINIKQIVQRIN</sequence>
<organism evidence="1 2">
    <name type="scientific">Flavobacterium alvei</name>
    <dbReference type="NCBI Taxonomy" id="2080416"/>
    <lineage>
        <taxon>Bacteria</taxon>
        <taxon>Pseudomonadati</taxon>
        <taxon>Bacteroidota</taxon>
        <taxon>Flavobacteriia</taxon>
        <taxon>Flavobacteriales</taxon>
        <taxon>Flavobacteriaceae</taxon>
        <taxon>Flavobacterium</taxon>
    </lineage>
</organism>
<dbReference type="EMBL" id="PQVG01000002">
    <property type="protein sequence ID" value="POY40545.1"/>
    <property type="molecule type" value="Genomic_DNA"/>
</dbReference>
<proteinExistence type="predicted"/>